<feature type="domain" description="EGF-like" evidence="5">
    <location>
        <begin position="278"/>
        <end position="311"/>
    </location>
</feature>
<gene>
    <name evidence="6" type="ORF">GSOID_T00015265001</name>
</gene>
<dbReference type="InterPro" id="IPR001881">
    <property type="entry name" value="EGF-like_Ca-bd_dom"/>
</dbReference>
<dbReference type="Gene3D" id="2.10.25.10">
    <property type="entry name" value="Laminin"/>
    <property type="match status" value="2"/>
</dbReference>
<dbReference type="InterPro" id="IPR000742">
    <property type="entry name" value="EGF"/>
</dbReference>
<evidence type="ECO:0000256" key="2">
    <source>
        <dbReference type="ARBA" id="ARBA00022737"/>
    </source>
</evidence>
<dbReference type="InterPro" id="IPR024730">
    <property type="entry name" value="MSP1_EGF_1"/>
</dbReference>
<comment type="caution">
    <text evidence="4">Lacks conserved residue(s) required for the propagation of feature annotation.</text>
</comment>
<dbReference type="OrthoDB" id="430340at2759"/>
<evidence type="ECO:0000256" key="4">
    <source>
        <dbReference type="PROSITE-ProRule" id="PRU00076"/>
    </source>
</evidence>
<dbReference type="GO" id="GO:0007219">
    <property type="term" value="P:Notch signaling pathway"/>
    <property type="evidence" value="ECO:0007669"/>
    <property type="project" value="TreeGrafter"/>
</dbReference>
<sequence length="511" mass="54539">MKDEDFNPAETQNFGNLNIHWKRGQLAHRLPHCRLVVPIVDRIKKMKLLCSVIALATASVDCDGALCRRKNACTNTPTLGQVLREQDDYVVTQEDVDNWQACGDNADCTSGRGWNFECACSAGYIDFAPESYRKQGACVYDSCMDTVCQDNSSCSVSADGAASCACDEDYYFESVEQFNEGGNSTGFADTCYFDACATDPCSANTDCANDAGSAVCSCSAGFFDYAGDASNCVPDACGSSDDCSADAACTVELPDVNGTAQWSCACDDGFYGNGVDCWVDSCASDPCQADAACTNDMNDFSCECNAGFYLGADVNGTDFCHGDVCANANPCDANAACANNADGSQTCTCNDGYKGDGSECTNIAGERAANILARADEFASTAAAELVNDTRALNRVNQALGKYTSTIAYVDAWEVGCMNNVDLQAAAEEAADLASDEELLGWEINDLCSFASDMQAAAKRFARSFACIDYFGYNPDKPMEFNTKRVHKQLKRNNKQLRAFGKKVAGALSCE</sequence>
<dbReference type="PANTHER" id="PTHR12916:SF9">
    <property type="entry name" value="NEUROGENIC LOCUS NOTCH HOMOLOG PROTEIN 1-RELATED"/>
    <property type="match status" value="1"/>
</dbReference>
<keyword evidence="3" id="KW-1015">Disulfide bond</keyword>
<evidence type="ECO:0000313" key="6">
    <source>
        <dbReference type="EMBL" id="CBY23327.1"/>
    </source>
</evidence>
<dbReference type="PROSITE" id="PS50026">
    <property type="entry name" value="EGF_3"/>
    <property type="match status" value="2"/>
</dbReference>
<evidence type="ECO:0000259" key="5">
    <source>
        <dbReference type="PROSITE" id="PS50026"/>
    </source>
</evidence>
<dbReference type="InParanoid" id="E4X0M8"/>
<reference evidence="6 7" key="1">
    <citation type="journal article" date="2010" name="Science">
        <title>Plasticity of animal genome architecture unmasked by rapid evolution of a pelagic tunicate.</title>
        <authorList>
            <person name="Denoeud F."/>
            <person name="Henriet S."/>
            <person name="Mungpakdee S."/>
            <person name="Aury J.M."/>
            <person name="Da Silva C."/>
            <person name="Brinkmann H."/>
            <person name="Mikhaleva J."/>
            <person name="Olsen L.C."/>
            <person name="Jubin C."/>
            <person name="Canestro C."/>
            <person name="Bouquet J.M."/>
            <person name="Danks G."/>
            <person name="Poulain J."/>
            <person name="Campsteijn C."/>
            <person name="Adamski M."/>
            <person name="Cross I."/>
            <person name="Yadetie F."/>
            <person name="Muffato M."/>
            <person name="Louis A."/>
            <person name="Butcher S."/>
            <person name="Tsagkogeorga G."/>
            <person name="Konrad A."/>
            <person name="Singh S."/>
            <person name="Jensen M.F."/>
            <person name="Cong E.H."/>
            <person name="Eikeseth-Otteraa H."/>
            <person name="Noel B."/>
            <person name="Anthouard V."/>
            <person name="Porcel B.M."/>
            <person name="Kachouri-Lafond R."/>
            <person name="Nishino A."/>
            <person name="Ugolini M."/>
            <person name="Chourrout P."/>
            <person name="Nishida H."/>
            <person name="Aasland R."/>
            <person name="Huzurbazar S."/>
            <person name="Westhof E."/>
            <person name="Delsuc F."/>
            <person name="Lehrach H."/>
            <person name="Reinhardt R."/>
            <person name="Weissenbach J."/>
            <person name="Roy S.W."/>
            <person name="Artiguenave F."/>
            <person name="Postlethwait J.H."/>
            <person name="Manak J.R."/>
            <person name="Thompson E.M."/>
            <person name="Jaillon O."/>
            <person name="Du Pasquier L."/>
            <person name="Boudinot P."/>
            <person name="Liberles D.A."/>
            <person name="Volff J.N."/>
            <person name="Philippe H."/>
            <person name="Lenhard B."/>
            <person name="Roest Crollius H."/>
            <person name="Wincker P."/>
            <person name="Chourrout D."/>
        </authorList>
    </citation>
    <scope>NUCLEOTIDE SEQUENCE [LARGE SCALE GENOMIC DNA]</scope>
</reference>
<dbReference type="EMBL" id="FN653020">
    <property type="protein sequence ID" value="CBY23327.1"/>
    <property type="molecule type" value="Genomic_DNA"/>
</dbReference>
<dbReference type="GO" id="GO:0005509">
    <property type="term" value="F:calcium ion binding"/>
    <property type="evidence" value="ECO:0007669"/>
    <property type="project" value="InterPro"/>
</dbReference>
<dbReference type="InterPro" id="IPR009030">
    <property type="entry name" value="Growth_fac_rcpt_cys_sf"/>
</dbReference>
<feature type="domain" description="EGF-like" evidence="5">
    <location>
        <begin position="321"/>
        <end position="359"/>
    </location>
</feature>
<dbReference type="Pfam" id="PF12946">
    <property type="entry name" value="EGF_MSP1_1"/>
    <property type="match status" value="1"/>
</dbReference>
<dbReference type="SMART" id="SM00179">
    <property type="entry name" value="EGF_CA"/>
    <property type="match status" value="4"/>
</dbReference>
<proteinExistence type="predicted"/>
<protein>
    <recommendedName>
        <fullName evidence="5">EGF-like domain-containing protein</fullName>
    </recommendedName>
</protein>
<keyword evidence="1 4" id="KW-0245">EGF-like domain</keyword>
<dbReference type="CDD" id="cd00054">
    <property type="entry name" value="EGF_CA"/>
    <property type="match status" value="1"/>
</dbReference>
<dbReference type="GO" id="GO:0005112">
    <property type="term" value="F:Notch binding"/>
    <property type="evidence" value="ECO:0007669"/>
    <property type="project" value="TreeGrafter"/>
</dbReference>
<dbReference type="InterPro" id="IPR023384">
    <property type="entry name" value="Bacteriocin_IIa_CS"/>
</dbReference>
<dbReference type="PROSITE" id="PS60030">
    <property type="entry name" value="BACTERIOCIN_IIA"/>
    <property type="match status" value="1"/>
</dbReference>
<name>E4X0M8_OIKDI</name>
<dbReference type="SUPFAM" id="SSF57184">
    <property type="entry name" value="Growth factor receptor domain"/>
    <property type="match status" value="1"/>
</dbReference>
<dbReference type="Proteomes" id="UP000001307">
    <property type="component" value="Unassembled WGS sequence"/>
</dbReference>
<evidence type="ECO:0000313" key="7">
    <source>
        <dbReference type="Proteomes" id="UP000001307"/>
    </source>
</evidence>
<organism evidence="6 7">
    <name type="scientific">Oikopleura dioica</name>
    <name type="common">Tunicate</name>
    <dbReference type="NCBI Taxonomy" id="34765"/>
    <lineage>
        <taxon>Eukaryota</taxon>
        <taxon>Metazoa</taxon>
        <taxon>Chordata</taxon>
        <taxon>Tunicata</taxon>
        <taxon>Appendicularia</taxon>
        <taxon>Copelata</taxon>
        <taxon>Oikopleuridae</taxon>
        <taxon>Oikopleura</taxon>
    </lineage>
</organism>
<dbReference type="Gene3D" id="2.90.20.10">
    <property type="entry name" value="Plasmodium vivax P25 domain"/>
    <property type="match status" value="1"/>
</dbReference>
<dbReference type="PANTHER" id="PTHR12916">
    <property type="entry name" value="CYTOCHROME C OXIDASE POLYPEPTIDE VIC-2"/>
    <property type="match status" value="1"/>
</dbReference>
<evidence type="ECO:0000256" key="1">
    <source>
        <dbReference type="ARBA" id="ARBA00022536"/>
    </source>
</evidence>
<dbReference type="SMART" id="SM00181">
    <property type="entry name" value="EGF"/>
    <property type="match status" value="6"/>
</dbReference>
<dbReference type="AlphaFoldDB" id="E4X0M8"/>
<accession>E4X0M8</accession>
<keyword evidence="7" id="KW-1185">Reference proteome</keyword>
<keyword evidence="2" id="KW-0677">Repeat</keyword>
<evidence type="ECO:0000256" key="3">
    <source>
        <dbReference type="ARBA" id="ARBA00023157"/>
    </source>
</evidence>